<protein>
    <recommendedName>
        <fullName evidence="4">RRM domain-containing protein</fullName>
    </recommendedName>
</protein>
<feature type="region of interest" description="Disordered" evidence="3">
    <location>
        <begin position="237"/>
        <end position="294"/>
    </location>
</feature>
<evidence type="ECO:0000256" key="3">
    <source>
        <dbReference type="SAM" id="MobiDB-lite"/>
    </source>
</evidence>
<feature type="region of interest" description="Disordered" evidence="3">
    <location>
        <begin position="584"/>
        <end position="611"/>
    </location>
</feature>
<dbReference type="Proteomes" id="UP000594263">
    <property type="component" value="Unplaced"/>
</dbReference>
<dbReference type="PANTHER" id="PTHR48025:SF1">
    <property type="entry name" value="RRM DOMAIN-CONTAINING PROTEIN"/>
    <property type="match status" value="1"/>
</dbReference>
<evidence type="ECO:0000313" key="5">
    <source>
        <dbReference type="EnsemblPlants" id="Kaladp0068s0270.1.v1.1"/>
    </source>
</evidence>
<evidence type="ECO:0000256" key="2">
    <source>
        <dbReference type="PROSITE-ProRule" id="PRU00176"/>
    </source>
</evidence>
<dbReference type="InterPro" id="IPR000504">
    <property type="entry name" value="RRM_dom"/>
</dbReference>
<dbReference type="EnsemblPlants" id="Kaladp0068s0270.1.v1.1">
    <property type="protein sequence ID" value="Kaladp0068s0270.1.v1.1"/>
    <property type="gene ID" value="Kaladp0068s0270.v1.1"/>
</dbReference>
<accession>A0A7N0UJG3</accession>
<evidence type="ECO:0000256" key="1">
    <source>
        <dbReference type="ARBA" id="ARBA00022884"/>
    </source>
</evidence>
<keyword evidence="6" id="KW-1185">Reference proteome</keyword>
<dbReference type="SUPFAM" id="SSF54928">
    <property type="entry name" value="RNA-binding domain, RBD"/>
    <property type="match status" value="2"/>
</dbReference>
<feature type="domain" description="RRM" evidence="4">
    <location>
        <begin position="469"/>
        <end position="545"/>
    </location>
</feature>
<feature type="compositionally biased region" description="Basic and acidic residues" evidence="3">
    <location>
        <begin position="110"/>
        <end position="119"/>
    </location>
</feature>
<feature type="compositionally biased region" description="Basic and acidic residues" evidence="3">
    <location>
        <begin position="261"/>
        <end position="275"/>
    </location>
</feature>
<dbReference type="AlphaFoldDB" id="A0A7N0UJG3"/>
<dbReference type="PANTHER" id="PTHR48025">
    <property type="entry name" value="OS02G0815200 PROTEIN"/>
    <property type="match status" value="1"/>
</dbReference>
<feature type="compositionally biased region" description="Basic and acidic residues" evidence="3">
    <location>
        <begin position="71"/>
        <end position="85"/>
    </location>
</feature>
<dbReference type="FunFam" id="3.30.70.330:FF:000332">
    <property type="entry name" value="flowering time control protein FCA isoform X2"/>
    <property type="match status" value="1"/>
</dbReference>
<feature type="compositionally biased region" description="Polar residues" evidence="3">
    <location>
        <begin position="584"/>
        <end position="602"/>
    </location>
</feature>
<dbReference type="Gramene" id="Kaladp0068s0270.1.v1.1">
    <property type="protein sequence ID" value="Kaladp0068s0270.1.v1.1"/>
    <property type="gene ID" value="Kaladp0068s0270.v1.1"/>
</dbReference>
<feature type="domain" description="RRM" evidence="4">
    <location>
        <begin position="376"/>
        <end position="457"/>
    </location>
</feature>
<dbReference type="InterPro" id="IPR035979">
    <property type="entry name" value="RBD_domain_sf"/>
</dbReference>
<name>A0A7N0UJG3_KALFE</name>
<dbReference type="Pfam" id="PF00076">
    <property type="entry name" value="RRM_1"/>
    <property type="match status" value="2"/>
</dbReference>
<feature type="region of interest" description="Disordered" evidence="3">
    <location>
        <begin position="1"/>
        <end position="126"/>
    </location>
</feature>
<sequence>MERYRGGGGGDRYGGDNSGNRSSSPRHRRRGPSKFSDGPLTSEYRSSNGRGDGEARKTGFSDGPSGGGGGDRQRGFSPSRRDGGGRGRGGGRGKGARGDGRNYEVPVGQEARRSFEGSARDYGGGGWNPGNFEVAMGMSGGGESREFGNSQWDHGGGREFGRREDGGARMGGNFQVPITGHGEGDHRHSFGNSIHDQFASERFRAHGDGGSRMGGNFEVHLSGGDRCSYDRPRHAGFQQGGDDGPRFGGNYEVSPAAPDGGDQRHSLENPIHDHSGGAGGFQSPRDGGPRLGGSYEVPLAKPVGGERIRAFDSPPPYHPGNGGGLRPLVDAGFRPPIDGKAGPGPSYEAPLSGQKRAFPFPGSDNSPEPFDHSRAVKLFIGSVPRTITVEDVRPLFEGHGNVLEVALIKDKITGQQQGCCFIKYATPEEADKAIRALHNHYTLPGGVGPIQVRYADGERERLGLALVEHKLYVGSLNKQATLKEVEEIFLPYGQVEDVYVLQHNKGCGFVKYSQREMAIAAINALNGRYTMKGCDQPLTVRFAEPKRQRFGEPRNPAFGGPGLGPRFQAPGIRPMTNLNDSLPGNVPPNSWSHMNQQNTAPSHTLGAPSFF</sequence>
<feature type="compositionally biased region" description="Gly residues" evidence="3">
    <location>
        <begin position="1"/>
        <end position="12"/>
    </location>
</feature>
<reference evidence="5" key="1">
    <citation type="submission" date="2021-01" db="UniProtKB">
        <authorList>
            <consortium name="EnsemblPlants"/>
        </authorList>
    </citation>
    <scope>IDENTIFICATION</scope>
</reference>
<dbReference type="InterPro" id="IPR050502">
    <property type="entry name" value="Euk_RNA-bind_prot"/>
</dbReference>
<organism evidence="5 6">
    <name type="scientific">Kalanchoe fedtschenkoi</name>
    <name type="common">Lavender scallops</name>
    <name type="synonym">South American air plant</name>
    <dbReference type="NCBI Taxonomy" id="63787"/>
    <lineage>
        <taxon>Eukaryota</taxon>
        <taxon>Viridiplantae</taxon>
        <taxon>Streptophyta</taxon>
        <taxon>Embryophyta</taxon>
        <taxon>Tracheophyta</taxon>
        <taxon>Spermatophyta</taxon>
        <taxon>Magnoliopsida</taxon>
        <taxon>eudicotyledons</taxon>
        <taxon>Gunneridae</taxon>
        <taxon>Pentapetalae</taxon>
        <taxon>Saxifragales</taxon>
        <taxon>Crassulaceae</taxon>
        <taxon>Kalanchoe</taxon>
    </lineage>
</organism>
<proteinExistence type="predicted"/>
<dbReference type="InterPro" id="IPR012677">
    <property type="entry name" value="Nucleotide-bd_a/b_plait_sf"/>
</dbReference>
<dbReference type="PROSITE" id="PS50102">
    <property type="entry name" value="RRM"/>
    <property type="match status" value="2"/>
</dbReference>
<feature type="compositionally biased region" description="Basic and acidic residues" evidence="3">
    <location>
        <begin position="155"/>
        <end position="167"/>
    </location>
</feature>
<keyword evidence="1 2" id="KW-0694">RNA-binding</keyword>
<evidence type="ECO:0000313" key="6">
    <source>
        <dbReference type="Proteomes" id="UP000594263"/>
    </source>
</evidence>
<dbReference type="Gene3D" id="3.30.70.330">
    <property type="match status" value="2"/>
</dbReference>
<evidence type="ECO:0000259" key="4">
    <source>
        <dbReference type="PROSITE" id="PS50102"/>
    </source>
</evidence>
<dbReference type="SMART" id="SM00360">
    <property type="entry name" value="RRM"/>
    <property type="match status" value="2"/>
</dbReference>
<dbReference type="GO" id="GO:0003729">
    <property type="term" value="F:mRNA binding"/>
    <property type="evidence" value="ECO:0007669"/>
    <property type="project" value="TreeGrafter"/>
</dbReference>
<feature type="region of interest" description="Disordered" evidence="3">
    <location>
        <begin position="142"/>
        <end position="169"/>
    </location>
</feature>